<keyword evidence="2" id="KW-1185">Reference proteome</keyword>
<gene>
    <name evidence="1" type="ORF">BSTOLATCC_MIC22395</name>
</gene>
<comment type="caution">
    <text evidence="1">The sequence shown here is derived from an EMBL/GenBank/DDBJ whole genome shotgun (WGS) entry which is preliminary data.</text>
</comment>
<reference evidence="1" key="1">
    <citation type="submission" date="2021-09" db="EMBL/GenBank/DDBJ databases">
        <authorList>
            <consortium name="AG Swart"/>
            <person name="Singh M."/>
            <person name="Singh A."/>
            <person name="Seah K."/>
            <person name="Emmerich C."/>
        </authorList>
    </citation>
    <scope>NUCLEOTIDE SEQUENCE</scope>
    <source>
        <strain evidence="1">ATCC30299</strain>
    </source>
</reference>
<proteinExistence type="predicted"/>
<name>A0AAU9J0Z0_9CILI</name>
<sequence>MLNSNRKSDITRNRRLLRSKVHVLLKHPEKRTDYYNILKENLKPSELEDVLEDLMYFIQSDEVKKHILKHSKTVEQLIDEETVINKSTGSLNYTKPEPFNLNASPRRKSTESAFLRPIKLKRYTRVRVLENLERISAEQEQKRQDVMNIIKQKFLAIENTTVNPILPKARKVVKAKKPDYIWRDFQEAYIQLEPQYRMIKKERYINDIKERASSFSKKTAMKNEEDIELRDLNDMIKHRERQNRSMIKRSDTMKEINQSMQEQAKIRRDLMDKINERVGKQKLLRYAEKVFQHELEKLSKVSKSLLA</sequence>
<evidence type="ECO:0000313" key="1">
    <source>
        <dbReference type="EMBL" id="CAG9319044.1"/>
    </source>
</evidence>
<dbReference type="AlphaFoldDB" id="A0AAU9J0Z0"/>
<protein>
    <submittedName>
        <fullName evidence="1">Uncharacterized protein</fullName>
    </submittedName>
</protein>
<dbReference type="Proteomes" id="UP001162131">
    <property type="component" value="Unassembled WGS sequence"/>
</dbReference>
<evidence type="ECO:0000313" key="2">
    <source>
        <dbReference type="Proteomes" id="UP001162131"/>
    </source>
</evidence>
<dbReference type="EMBL" id="CAJZBQ010000021">
    <property type="protein sequence ID" value="CAG9319044.1"/>
    <property type="molecule type" value="Genomic_DNA"/>
</dbReference>
<accession>A0AAU9J0Z0</accession>
<organism evidence="1 2">
    <name type="scientific">Blepharisma stoltei</name>
    <dbReference type="NCBI Taxonomy" id="1481888"/>
    <lineage>
        <taxon>Eukaryota</taxon>
        <taxon>Sar</taxon>
        <taxon>Alveolata</taxon>
        <taxon>Ciliophora</taxon>
        <taxon>Postciliodesmatophora</taxon>
        <taxon>Heterotrichea</taxon>
        <taxon>Heterotrichida</taxon>
        <taxon>Blepharismidae</taxon>
        <taxon>Blepharisma</taxon>
    </lineage>
</organism>